<dbReference type="EMBL" id="KB706128">
    <property type="protein sequence ID" value="EMR69127.1"/>
    <property type="molecule type" value="Genomic_DNA"/>
</dbReference>
<keyword evidence="4" id="KW-1185">Reference proteome</keyword>
<protein>
    <submittedName>
        <fullName evidence="3">Uncharacterized protein</fullName>
    </submittedName>
</protein>
<evidence type="ECO:0000256" key="1">
    <source>
        <dbReference type="SAM" id="MobiDB-lite"/>
    </source>
</evidence>
<reference evidence="4" key="1">
    <citation type="journal article" date="2013" name="Genome Announc.">
        <title>Draft genome sequence of the grapevine dieback fungus Eutypa lata UCR-EL1.</title>
        <authorList>
            <person name="Blanco-Ulate B."/>
            <person name="Rolshausen P.E."/>
            <person name="Cantu D."/>
        </authorList>
    </citation>
    <scope>NUCLEOTIDE SEQUENCE [LARGE SCALE GENOMIC DNA]</scope>
    <source>
        <strain evidence="4">UCR-EL1</strain>
    </source>
</reference>
<dbReference type="OrthoDB" id="4083871at2759"/>
<keyword evidence="2" id="KW-0472">Membrane</keyword>
<organism evidence="3 4">
    <name type="scientific">Eutypa lata (strain UCR-EL1)</name>
    <name type="common">Grapevine dieback disease fungus</name>
    <name type="synonym">Eutypa armeniacae</name>
    <dbReference type="NCBI Taxonomy" id="1287681"/>
    <lineage>
        <taxon>Eukaryota</taxon>
        <taxon>Fungi</taxon>
        <taxon>Dikarya</taxon>
        <taxon>Ascomycota</taxon>
        <taxon>Pezizomycotina</taxon>
        <taxon>Sordariomycetes</taxon>
        <taxon>Xylariomycetidae</taxon>
        <taxon>Xylariales</taxon>
        <taxon>Diatrypaceae</taxon>
        <taxon>Eutypa</taxon>
    </lineage>
</organism>
<sequence>MAWGRSSKVEVKTSSAGRQLIPLVIVGVIAVIIAVVGYQIYLSVAKIRNNAEQRMARHNMVFTKDGMRVGVKHIEQENYVDRTQSWVVKAWNMGGGNNTDPGIANPTVQRKKITKKHQPEGGSSSGGKGGK</sequence>
<feature type="region of interest" description="Disordered" evidence="1">
    <location>
        <begin position="95"/>
        <end position="131"/>
    </location>
</feature>
<dbReference type="HOGENOM" id="CLU_150197_1_0_1"/>
<name>M7SXY9_EUTLA</name>
<evidence type="ECO:0000313" key="3">
    <source>
        <dbReference type="EMBL" id="EMR69127.1"/>
    </source>
</evidence>
<keyword evidence="2" id="KW-1133">Transmembrane helix</keyword>
<dbReference type="PANTHER" id="PTHR42077:SF1">
    <property type="entry name" value="YALI0F30239P"/>
    <property type="match status" value="1"/>
</dbReference>
<keyword evidence="2" id="KW-0812">Transmembrane</keyword>
<evidence type="ECO:0000313" key="4">
    <source>
        <dbReference type="Proteomes" id="UP000012174"/>
    </source>
</evidence>
<accession>M7SXY9</accession>
<feature type="transmembrane region" description="Helical" evidence="2">
    <location>
        <begin position="20"/>
        <end position="44"/>
    </location>
</feature>
<dbReference type="Proteomes" id="UP000012174">
    <property type="component" value="Unassembled WGS sequence"/>
</dbReference>
<dbReference type="PANTHER" id="PTHR42077">
    <property type="entry name" value="YALI0F30239P"/>
    <property type="match status" value="1"/>
</dbReference>
<dbReference type="KEGG" id="ela:UCREL1_3858"/>
<dbReference type="eggNOG" id="ENOG502SSTB">
    <property type="taxonomic scope" value="Eukaryota"/>
</dbReference>
<proteinExistence type="predicted"/>
<gene>
    <name evidence="3" type="ORF">UCREL1_3858</name>
</gene>
<dbReference type="AlphaFoldDB" id="M7SXY9"/>
<evidence type="ECO:0000256" key="2">
    <source>
        <dbReference type="SAM" id="Phobius"/>
    </source>
</evidence>